<dbReference type="Proteomes" id="UP000243053">
    <property type="component" value="Unassembled WGS sequence"/>
</dbReference>
<evidence type="ECO:0000313" key="2">
    <source>
        <dbReference type="Proteomes" id="UP000243053"/>
    </source>
</evidence>
<comment type="caution">
    <text evidence="1">The sequence shown here is derived from an EMBL/GenBank/DDBJ whole genome shotgun (WGS) entry which is preliminary data.</text>
</comment>
<name>A0A1Y5EN71_COLPS</name>
<dbReference type="GO" id="GO:0009055">
    <property type="term" value="F:electron transfer activity"/>
    <property type="evidence" value="ECO:0007669"/>
    <property type="project" value="InterPro"/>
</dbReference>
<proteinExistence type="predicted"/>
<dbReference type="AlphaFoldDB" id="A0A1Y5EN71"/>
<evidence type="ECO:0000313" key="1">
    <source>
        <dbReference type="EMBL" id="OUR83920.1"/>
    </source>
</evidence>
<gene>
    <name evidence="1" type="ORF">A9Q75_04070</name>
</gene>
<dbReference type="SUPFAM" id="SSF46626">
    <property type="entry name" value="Cytochrome c"/>
    <property type="match status" value="1"/>
</dbReference>
<organism evidence="1 2">
    <name type="scientific">Colwellia psychrerythraea</name>
    <name type="common">Vibrio psychroerythus</name>
    <dbReference type="NCBI Taxonomy" id="28229"/>
    <lineage>
        <taxon>Bacteria</taxon>
        <taxon>Pseudomonadati</taxon>
        <taxon>Pseudomonadota</taxon>
        <taxon>Gammaproteobacteria</taxon>
        <taxon>Alteromonadales</taxon>
        <taxon>Colwelliaceae</taxon>
        <taxon>Colwellia</taxon>
    </lineage>
</organism>
<dbReference type="EMBL" id="MAAF01000025">
    <property type="protein sequence ID" value="OUR83920.1"/>
    <property type="molecule type" value="Genomic_DNA"/>
</dbReference>
<accession>A0A1Y5EN71</accession>
<reference evidence="2" key="1">
    <citation type="journal article" date="2017" name="Proc. Natl. Acad. Sci. U.S.A.">
        <title>Simulation of Deepwater Horizon oil plume reveals substrate specialization within a complex community of hydrocarbon degraders.</title>
        <authorList>
            <person name="Hu P."/>
            <person name="Dubinsky E.A."/>
            <person name="Probst A.J."/>
            <person name="Wang J."/>
            <person name="Sieber C.M.K."/>
            <person name="Tom L.M."/>
            <person name="Gardinali P."/>
            <person name="Banfield J.F."/>
            <person name="Atlas R.M."/>
            <person name="Andersen G.L."/>
        </authorList>
    </citation>
    <scope>NUCLEOTIDE SEQUENCE [LARGE SCALE GENOMIC DNA]</scope>
</reference>
<sequence length="106" mass="12052">MFCQGCHTPDGTGGKSVPKIKNYIGYFLQNQIAREYLVRVPGSANSSLNDEQLAEVLNWMIIELGGESVPKNMQYYTANEVAKLRQHPLFEVVEYREMLVKKLSVK</sequence>
<protein>
    <submittedName>
        <fullName evidence="1">Cytochrome c, class I</fullName>
    </submittedName>
</protein>
<dbReference type="GO" id="GO:0020037">
    <property type="term" value="F:heme binding"/>
    <property type="evidence" value="ECO:0007669"/>
    <property type="project" value="InterPro"/>
</dbReference>
<dbReference type="Gene3D" id="1.10.760.10">
    <property type="entry name" value="Cytochrome c-like domain"/>
    <property type="match status" value="1"/>
</dbReference>
<dbReference type="InterPro" id="IPR036909">
    <property type="entry name" value="Cyt_c-like_dom_sf"/>
</dbReference>